<organism evidence="2 3">
    <name type="scientific">Panicum miliaceum</name>
    <name type="common">Proso millet</name>
    <name type="synonym">Broomcorn millet</name>
    <dbReference type="NCBI Taxonomy" id="4540"/>
    <lineage>
        <taxon>Eukaryota</taxon>
        <taxon>Viridiplantae</taxon>
        <taxon>Streptophyta</taxon>
        <taxon>Embryophyta</taxon>
        <taxon>Tracheophyta</taxon>
        <taxon>Spermatophyta</taxon>
        <taxon>Magnoliopsida</taxon>
        <taxon>Liliopsida</taxon>
        <taxon>Poales</taxon>
        <taxon>Poaceae</taxon>
        <taxon>PACMAD clade</taxon>
        <taxon>Panicoideae</taxon>
        <taxon>Panicodae</taxon>
        <taxon>Paniceae</taxon>
        <taxon>Panicinae</taxon>
        <taxon>Panicum</taxon>
        <taxon>Panicum sect. Panicum</taxon>
    </lineage>
</organism>
<evidence type="ECO:0000313" key="2">
    <source>
        <dbReference type="EMBL" id="RLM92492.1"/>
    </source>
</evidence>
<dbReference type="OrthoDB" id="675302at2759"/>
<keyword evidence="1" id="KW-0472">Membrane</keyword>
<protein>
    <submittedName>
        <fullName evidence="2">Uncharacterized protein</fullName>
    </submittedName>
</protein>
<evidence type="ECO:0000256" key="1">
    <source>
        <dbReference type="SAM" id="Phobius"/>
    </source>
</evidence>
<proteinExistence type="predicted"/>
<sequence>MPHRNSNRGDQEFALLAVTAVTISNEFLGGDTVLALFPEITVAAIDEIPEQGHQRDAAEHTIEILPTAVVATFGFGMLGAAYEALLGTPEYDMYTKAPVFTLVSAVMSSLGRVAGPLCRPRRDKNAAACVAFLSNILPIVKMLVPVPLAAKVVTNVLPAS</sequence>
<evidence type="ECO:0000313" key="3">
    <source>
        <dbReference type="Proteomes" id="UP000275267"/>
    </source>
</evidence>
<keyword evidence="1" id="KW-0812">Transmembrane</keyword>
<feature type="transmembrane region" description="Helical" evidence="1">
    <location>
        <begin position="64"/>
        <end position="85"/>
    </location>
</feature>
<dbReference type="Proteomes" id="UP000275267">
    <property type="component" value="Unassembled WGS sequence"/>
</dbReference>
<reference evidence="3" key="1">
    <citation type="journal article" date="2019" name="Nat. Commun.">
        <title>The genome of broomcorn millet.</title>
        <authorList>
            <person name="Zou C."/>
            <person name="Miki D."/>
            <person name="Li D."/>
            <person name="Tang Q."/>
            <person name="Xiao L."/>
            <person name="Rajput S."/>
            <person name="Deng P."/>
            <person name="Jia W."/>
            <person name="Huang R."/>
            <person name="Zhang M."/>
            <person name="Sun Y."/>
            <person name="Hu J."/>
            <person name="Fu X."/>
            <person name="Schnable P.S."/>
            <person name="Li F."/>
            <person name="Zhang H."/>
            <person name="Feng B."/>
            <person name="Zhu X."/>
            <person name="Liu R."/>
            <person name="Schnable J.C."/>
            <person name="Zhu J.-K."/>
            <person name="Zhang H."/>
        </authorList>
    </citation>
    <scope>NUCLEOTIDE SEQUENCE [LARGE SCALE GENOMIC DNA]</scope>
</reference>
<gene>
    <name evidence="2" type="ORF">C2845_PM08G29530</name>
</gene>
<feature type="transmembrane region" description="Helical" evidence="1">
    <location>
        <begin position="127"/>
        <end position="150"/>
    </location>
</feature>
<name>A0A3L6QZ52_PANMI</name>
<keyword evidence="1" id="KW-1133">Transmembrane helix</keyword>
<accession>A0A3L6QZ52</accession>
<comment type="caution">
    <text evidence="2">The sequence shown here is derived from an EMBL/GenBank/DDBJ whole genome shotgun (WGS) entry which is preliminary data.</text>
</comment>
<keyword evidence="3" id="KW-1185">Reference proteome</keyword>
<dbReference type="AlphaFoldDB" id="A0A3L6QZ52"/>
<dbReference type="EMBL" id="PQIB02000010">
    <property type="protein sequence ID" value="RLM92492.1"/>
    <property type="molecule type" value="Genomic_DNA"/>
</dbReference>